<dbReference type="OrthoDB" id="9940972at2759"/>
<dbReference type="EMBL" id="OV651813">
    <property type="protein sequence ID" value="CAH1098885.1"/>
    <property type="molecule type" value="Genomic_DNA"/>
</dbReference>
<evidence type="ECO:0000256" key="2">
    <source>
        <dbReference type="ARBA" id="ARBA00023013"/>
    </source>
</evidence>
<feature type="domain" description="Cyclin-dependent kinase inhibitor" evidence="4">
    <location>
        <begin position="75"/>
        <end position="111"/>
    </location>
</feature>
<feature type="compositionally biased region" description="Polar residues" evidence="3">
    <location>
        <begin position="1"/>
        <end position="11"/>
    </location>
</feature>
<evidence type="ECO:0000259" key="4">
    <source>
        <dbReference type="Pfam" id="PF02234"/>
    </source>
</evidence>
<comment type="similarity">
    <text evidence="1">Belongs to the CDI family.</text>
</comment>
<gene>
    <name evidence="5" type="ORF">PSYICH_LOCUS560</name>
</gene>
<evidence type="ECO:0000256" key="3">
    <source>
        <dbReference type="SAM" id="MobiDB-lite"/>
    </source>
</evidence>
<sequence length="135" mass="15826">MDNINNVTNVSPDKRSNDFTPHPENLTSEHSTSECSTVHPTSDDSTSNRWSSDRLNKVRRRLCFDETVDCYDPSKWLEKFTETEKEVKRNKWNFDFENEIPLDGDWVWERIPTAECPKAQDVVSSMNNKNENRNV</sequence>
<dbReference type="GO" id="GO:0005634">
    <property type="term" value="C:nucleus"/>
    <property type="evidence" value="ECO:0007669"/>
    <property type="project" value="InterPro"/>
</dbReference>
<keyword evidence="2" id="KW-0649">Protein kinase inhibitor</keyword>
<dbReference type="InterPro" id="IPR044898">
    <property type="entry name" value="CDI_dom_sf"/>
</dbReference>
<evidence type="ECO:0000313" key="5">
    <source>
        <dbReference type="EMBL" id="CAH1098885.1"/>
    </source>
</evidence>
<dbReference type="GO" id="GO:0051726">
    <property type="term" value="P:regulation of cell cycle"/>
    <property type="evidence" value="ECO:0007669"/>
    <property type="project" value="InterPro"/>
</dbReference>
<reference evidence="5" key="1">
    <citation type="submission" date="2022-01" db="EMBL/GenBank/DDBJ databases">
        <authorList>
            <person name="King R."/>
        </authorList>
    </citation>
    <scope>NUCLEOTIDE SEQUENCE</scope>
</reference>
<evidence type="ECO:0000313" key="6">
    <source>
        <dbReference type="Proteomes" id="UP001153636"/>
    </source>
</evidence>
<dbReference type="AlphaFoldDB" id="A0A9P0G6Q3"/>
<keyword evidence="6" id="KW-1185">Reference proteome</keyword>
<dbReference type="Pfam" id="PF02234">
    <property type="entry name" value="CDI"/>
    <property type="match status" value="1"/>
</dbReference>
<accession>A0A9P0G6Q3</accession>
<dbReference type="Gene3D" id="4.10.365.10">
    <property type="entry name" value="p27"/>
    <property type="match status" value="1"/>
</dbReference>
<protein>
    <recommendedName>
        <fullName evidence="4">Cyclin-dependent kinase inhibitor domain-containing protein</fullName>
    </recommendedName>
</protein>
<feature type="compositionally biased region" description="Polar residues" evidence="3">
    <location>
        <begin position="25"/>
        <end position="50"/>
    </location>
</feature>
<feature type="region of interest" description="Disordered" evidence="3">
    <location>
        <begin position="1"/>
        <end position="51"/>
    </location>
</feature>
<dbReference type="GO" id="GO:0004861">
    <property type="term" value="F:cyclin-dependent protein serine/threonine kinase inhibitor activity"/>
    <property type="evidence" value="ECO:0007669"/>
    <property type="project" value="InterPro"/>
</dbReference>
<dbReference type="InterPro" id="IPR003175">
    <property type="entry name" value="CDI_dom"/>
</dbReference>
<proteinExistence type="inferred from homology"/>
<organism evidence="5 6">
    <name type="scientific">Psylliodes chrysocephalus</name>
    <dbReference type="NCBI Taxonomy" id="3402493"/>
    <lineage>
        <taxon>Eukaryota</taxon>
        <taxon>Metazoa</taxon>
        <taxon>Ecdysozoa</taxon>
        <taxon>Arthropoda</taxon>
        <taxon>Hexapoda</taxon>
        <taxon>Insecta</taxon>
        <taxon>Pterygota</taxon>
        <taxon>Neoptera</taxon>
        <taxon>Endopterygota</taxon>
        <taxon>Coleoptera</taxon>
        <taxon>Polyphaga</taxon>
        <taxon>Cucujiformia</taxon>
        <taxon>Chrysomeloidea</taxon>
        <taxon>Chrysomelidae</taxon>
        <taxon>Galerucinae</taxon>
        <taxon>Alticini</taxon>
        <taxon>Psylliodes</taxon>
    </lineage>
</organism>
<dbReference type="Proteomes" id="UP001153636">
    <property type="component" value="Chromosome 1"/>
</dbReference>
<name>A0A9P0G6Q3_9CUCU</name>
<evidence type="ECO:0000256" key="1">
    <source>
        <dbReference type="ARBA" id="ARBA00006726"/>
    </source>
</evidence>